<evidence type="ECO:0000313" key="2">
    <source>
        <dbReference type="EMBL" id="AQS66505.1"/>
    </source>
</evidence>
<sequence length="68" mass="7612">MSGRTGEVYRIDWLPGTDLLHGTCHCGAEHTAEDPVAMWDWMLAHPQGHRDQGPRERPNGHRPRGNGS</sequence>
<accession>A0A1S6J421</accession>
<dbReference type="KEGG" id="spac:B1H29_05810"/>
<dbReference type="OrthoDB" id="4242542at2"/>
<dbReference type="Proteomes" id="UP000189443">
    <property type="component" value="Chromosome"/>
</dbReference>
<feature type="compositionally biased region" description="Basic and acidic residues" evidence="1">
    <location>
        <begin position="48"/>
        <end position="59"/>
    </location>
</feature>
<protein>
    <submittedName>
        <fullName evidence="2">Uncharacterized protein</fullName>
    </submittedName>
</protein>
<evidence type="ECO:0000313" key="3">
    <source>
        <dbReference type="Proteomes" id="UP000189443"/>
    </source>
</evidence>
<proteinExistence type="predicted"/>
<name>A0A1S6J421_9ACTN</name>
<reference evidence="2 3" key="1">
    <citation type="submission" date="2017-02" db="EMBL/GenBank/DDBJ databases">
        <title>Streptomyces pactum ACT12 Genome sequencing and assembly.</title>
        <authorList>
            <person name="Xue Q."/>
            <person name="Yan X."/>
            <person name="Jia L."/>
            <person name="Yan H."/>
        </authorList>
    </citation>
    <scope>NUCLEOTIDE SEQUENCE [LARGE SCALE GENOMIC DNA]</scope>
    <source>
        <strain evidence="2 3">ACT12</strain>
    </source>
</reference>
<dbReference type="EMBL" id="CP019724">
    <property type="protein sequence ID" value="AQS66505.1"/>
    <property type="molecule type" value="Genomic_DNA"/>
</dbReference>
<gene>
    <name evidence="2" type="ORF">B1H29_05810</name>
</gene>
<dbReference type="RefSeq" id="WP_055419201.1">
    <property type="nucleotide sequence ID" value="NZ_CP019724.1"/>
</dbReference>
<feature type="region of interest" description="Disordered" evidence="1">
    <location>
        <begin position="44"/>
        <end position="68"/>
    </location>
</feature>
<evidence type="ECO:0000256" key="1">
    <source>
        <dbReference type="SAM" id="MobiDB-lite"/>
    </source>
</evidence>
<keyword evidence="3" id="KW-1185">Reference proteome</keyword>
<dbReference type="AlphaFoldDB" id="A0A1S6J421"/>
<organism evidence="2 3">
    <name type="scientific">Streptomyces pactum</name>
    <dbReference type="NCBI Taxonomy" id="68249"/>
    <lineage>
        <taxon>Bacteria</taxon>
        <taxon>Bacillati</taxon>
        <taxon>Actinomycetota</taxon>
        <taxon>Actinomycetes</taxon>
        <taxon>Kitasatosporales</taxon>
        <taxon>Streptomycetaceae</taxon>
        <taxon>Streptomyces</taxon>
    </lineage>
</organism>